<organism evidence="2 3">
    <name type="scientific">Dokdonella ginsengisoli</name>
    <dbReference type="NCBI Taxonomy" id="363846"/>
    <lineage>
        <taxon>Bacteria</taxon>
        <taxon>Pseudomonadati</taxon>
        <taxon>Pseudomonadota</taxon>
        <taxon>Gammaproteobacteria</taxon>
        <taxon>Lysobacterales</taxon>
        <taxon>Rhodanobacteraceae</taxon>
        <taxon>Dokdonella</taxon>
    </lineage>
</organism>
<comment type="caution">
    <text evidence="2">The sequence shown here is derived from an EMBL/GenBank/DDBJ whole genome shotgun (WGS) entry which is preliminary data.</text>
</comment>
<reference evidence="3" key="1">
    <citation type="journal article" date="2019" name="Int. J. Syst. Evol. Microbiol.">
        <title>The Global Catalogue of Microorganisms (GCM) 10K type strain sequencing project: providing services to taxonomists for standard genome sequencing and annotation.</title>
        <authorList>
            <consortium name="The Broad Institute Genomics Platform"/>
            <consortium name="The Broad Institute Genome Sequencing Center for Infectious Disease"/>
            <person name="Wu L."/>
            <person name="Ma J."/>
        </authorList>
    </citation>
    <scope>NUCLEOTIDE SEQUENCE [LARGE SCALE GENOMIC DNA]</scope>
    <source>
        <strain evidence="3">CCUG 30340</strain>
    </source>
</reference>
<name>A0ABV9QUI4_9GAMM</name>
<evidence type="ECO:0000256" key="1">
    <source>
        <dbReference type="SAM" id="MobiDB-lite"/>
    </source>
</evidence>
<dbReference type="Proteomes" id="UP001595886">
    <property type="component" value="Unassembled WGS sequence"/>
</dbReference>
<feature type="region of interest" description="Disordered" evidence="1">
    <location>
        <begin position="1"/>
        <end position="26"/>
    </location>
</feature>
<proteinExistence type="predicted"/>
<evidence type="ECO:0000313" key="2">
    <source>
        <dbReference type="EMBL" id="MFC4820089.1"/>
    </source>
</evidence>
<sequence length="101" mass="10820">MAIPLGSETLARSRQSPASSSQTVVPKTFHLSTNGVELQASTAEAGIIKAANIAAQRIHRAAIRNPFSDDIEEDLRTRGGKLQAVEGNRETSPPEGVRTRK</sequence>
<dbReference type="EMBL" id="JBHSHD010000006">
    <property type="protein sequence ID" value="MFC4820089.1"/>
    <property type="molecule type" value="Genomic_DNA"/>
</dbReference>
<accession>A0ABV9QUI4</accession>
<gene>
    <name evidence="2" type="ORF">ACFO6Q_07130</name>
</gene>
<feature type="compositionally biased region" description="Low complexity" evidence="1">
    <location>
        <begin position="12"/>
        <end position="22"/>
    </location>
</feature>
<dbReference type="RefSeq" id="WP_380019916.1">
    <property type="nucleotide sequence ID" value="NZ_JBHSHD010000006.1"/>
</dbReference>
<feature type="region of interest" description="Disordered" evidence="1">
    <location>
        <begin position="70"/>
        <end position="101"/>
    </location>
</feature>
<protein>
    <submittedName>
        <fullName evidence="2">Uncharacterized protein</fullName>
    </submittedName>
</protein>
<evidence type="ECO:0000313" key="3">
    <source>
        <dbReference type="Proteomes" id="UP001595886"/>
    </source>
</evidence>
<keyword evidence="3" id="KW-1185">Reference proteome</keyword>